<dbReference type="InterPro" id="IPR006913">
    <property type="entry name" value="CENP-V/GFA"/>
</dbReference>
<proteinExistence type="inferred from homology"/>
<dbReference type="PANTHER" id="PTHR33337">
    <property type="entry name" value="GFA DOMAIN-CONTAINING PROTEIN"/>
    <property type="match status" value="1"/>
</dbReference>
<organism evidence="6">
    <name type="scientific">marine metagenome</name>
    <dbReference type="NCBI Taxonomy" id="408172"/>
    <lineage>
        <taxon>unclassified sequences</taxon>
        <taxon>metagenomes</taxon>
        <taxon>ecological metagenomes</taxon>
    </lineage>
</organism>
<dbReference type="PROSITE" id="PS51891">
    <property type="entry name" value="CENP_V_GFA"/>
    <property type="match status" value="1"/>
</dbReference>
<accession>A0A382F161</accession>
<evidence type="ECO:0000259" key="5">
    <source>
        <dbReference type="PROSITE" id="PS51891"/>
    </source>
</evidence>
<dbReference type="Pfam" id="PF04828">
    <property type="entry name" value="GFA"/>
    <property type="match status" value="1"/>
</dbReference>
<dbReference type="SUPFAM" id="SSF51316">
    <property type="entry name" value="Mss4-like"/>
    <property type="match status" value="1"/>
</dbReference>
<dbReference type="GO" id="GO:0016846">
    <property type="term" value="F:carbon-sulfur lyase activity"/>
    <property type="evidence" value="ECO:0007669"/>
    <property type="project" value="InterPro"/>
</dbReference>
<keyword evidence="4" id="KW-0456">Lyase</keyword>
<evidence type="ECO:0000313" key="6">
    <source>
        <dbReference type="EMBL" id="SVB56114.1"/>
    </source>
</evidence>
<dbReference type="InterPro" id="IPR011057">
    <property type="entry name" value="Mss4-like_sf"/>
</dbReference>
<reference evidence="6" key="1">
    <citation type="submission" date="2018-05" db="EMBL/GenBank/DDBJ databases">
        <authorList>
            <person name="Lanie J.A."/>
            <person name="Ng W.-L."/>
            <person name="Kazmierczak K.M."/>
            <person name="Andrzejewski T.M."/>
            <person name="Davidsen T.M."/>
            <person name="Wayne K.J."/>
            <person name="Tettelin H."/>
            <person name="Glass J.I."/>
            <person name="Rusch D."/>
            <person name="Podicherti R."/>
            <person name="Tsui H.-C.T."/>
            <person name="Winkler M.E."/>
        </authorList>
    </citation>
    <scope>NUCLEOTIDE SEQUENCE</scope>
</reference>
<protein>
    <recommendedName>
        <fullName evidence="5">CENP-V/GFA domain-containing protein</fullName>
    </recommendedName>
</protein>
<keyword evidence="3" id="KW-0862">Zinc</keyword>
<keyword evidence="2" id="KW-0479">Metal-binding</keyword>
<gene>
    <name evidence="6" type="ORF">METZ01_LOCUS208968</name>
</gene>
<evidence type="ECO:0000256" key="3">
    <source>
        <dbReference type="ARBA" id="ARBA00022833"/>
    </source>
</evidence>
<dbReference type="PANTHER" id="PTHR33337:SF40">
    <property type="entry name" value="CENP-V_GFA DOMAIN-CONTAINING PROTEIN-RELATED"/>
    <property type="match status" value="1"/>
</dbReference>
<feature type="domain" description="CENP-V/GFA" evidence="5">
    <location>
        <begin position="4"/>
        <end position="113"/>
    </location>
</feature>
<name>A0A382F161_9ZZZZ</name>
<dbReference type="EMBL" id="UINC01047180">
    <property type="protein sequence ID" value="SVB56114.1"/>
    <property type="molecule type" value="Genomic_DNA"/>
</dbReference>
<dbReference type="Gene3D" id="3.90.1590.10">
    <property type="entry name" value="glutathione-dependent formaldehyde- activating enzyme (gfa)"/>
    <property type="match status" value="1"/>
</dbReference>
<sequence>MSTHHGTCACGDISVSIAYDPLLEFQCHCSVCKLHHGTSLSALAFGEDEITIDGKIEIYSWTGGSGQPISKHYCPNCGVPIFIKPEVLGGMVYVPAGLLTPDYNFKPKVELWNDGRPEWMIQAPTIVESFPDNGTIERIQLILGNLDQRA</sequence>
<comment type="similarity">
    <text evidence="1">Belongs to the Gfa family.</text>
</comment>
<evidence type="ECO:0000256" key="1">
    <source>
        <dbReference type="ARBA" id="ARBA00005495"/>
    </source>
</evidence>
<evidence type="ECO:0000256" key="4">
    <source>
        <dbReference type="ARBA" id="ARBA00023239"/>
    </source>
</evidence>
<dbReference type="AlphaFoldDB" id="A0A382F161"/>
<dbReference type="GO" id="GO:0046872">
    <property type="term" value="F:metal ion binding"/>
    <property type="evidence" value="ECO:0007669"/>
    <property type="project" value="UniProtKB-KW"/>
</dbReference>
<evidence type="ECO:0000256" key="2">
    <source>
        <dbReference type="ARBA" id="ARBA00022723"/>
    </source>
</evidence>